<dbReference type="RefSeq" id="WP_252435242.1">
    <property type="nucleotide sequence ID" value="NZ_JAGSOV010000005.1"/>
</dbReference>
<keyword evidence="1" id="KW-0238">DNA-binding</keyword>
<proteinExistence type="predicted"/>
<gene>
    <name evidence="1" type="ORF">KDL28_01145</name>
</gene>
<organism evidence="1 2">
    <name type="scientific">Pseudonocardia humida</name>
    <dbReference type="NCBI Taxonomy" id="2800819"/>
    <lineage>
        <taxon>Bacteria</taxon>
        <taxon>Bacillati</taxon>
        <taxon>Actinomycetota</taxon>
        <taxon>Actinomycetes</taxon>
        <taxon>Pseudonocardiales</taxon>
        <taxon>Pseudonocardiaceae</taxon>
        <taxon>Pseudonocardia</taxon>
    </lineage>
</organism>
<dbReference type="EMBL" id="JAGSOV010000005">
    <property type="protein sequence ID" value="MCO1653653.1"/>
    <property type="molecule type" value="Genomic_DNA"/>
</dbReference>
<reference evidence="1" key="1">
    <citation type="submission" date="2021-04" db="EMBL/GenBank/DDBJ databases">
        <title>Pseudonocardia sp. nov., isolated from sandy soil of mangrove forest.</title>
        <authorList>
            <person name="Zan Z."/>
            <person name="Huang R."/>
            <person name="Liu W."/>
        </authorList>
    </citation>
    <scope>NUCLEOTIDE SEQUENCE</scope>
    <source>
        <strain evidence="1">S2-4</strain>
    </source>
</reference>
<sequence>MSGPDDVPPDLLAPVRAACLALPEVREEAAWEGVRWQVRRRTFAHLLTIVGGRPQAFARAAGTDGPVTVLMLRSSGPELEVLRAGGPPFFPAPWGPDVVGMVLGPSVDWAEVGELVTESFLVRAPRALREAVERLLPGE</sequence>
<dbReference type="Proteomes" id="UP001165283">
    <property type="component" value="Unassembled WGS sequence"/>
</dbReference>
<protein>
    <submittedName>
        <fullName evidence="1">MmcQ/YjbR family DNA-binding protein</fullName>
    </submittedName>
</protein>
<evidence type="ECO:0000313" key="2">
    <source>
        <dbReference type="Proteomes" id="UP001165283"/>
    </source>
</evidence>
<dbReference type="SUPFAM" id="SSF142906">
    <property type="entry name" value="YjbR-like"/>
    <property type="match status" value="1"/>
</dbReference>
<accession>A0ABT0ZSG1</accession>
<dbReference type="GO" id="GO:0003677">
    <property type="term" value="F:DNA binding"/>
    <property type="evidence" value="ECO:0007669"/>
    <property type="project" value="UniProtKB-KW"/>
</dbReference>
<dbReference type="InterPro" id="IPR058532">
    <property type="entry name" value="YjbR/MT2646/Rv2570-like"/>
</dbReference>
<comment type="caution">
    <text evidence="1">The sequence shown here is derived from an EMBL/GenBank/DDBJ whole genome shotgun (WGS) entry which is preliminary data.</text>
</comment>
<dbReference type="InterPro" id="IPR038056">
    <property type="entry name" value="YjbR-like_sf"/>
</dbReference>
<dbReference type="Gene3D" id="3.90.1150.30">
    <property type="match status" value="1"/>
</dbReference>
<evidence type="ECO:0000313" key="1">
    <source>
        <dbReference type="EMBL" id="MCO1653653.1"/>
    </source>
</evidence>
<keyword evidence="2" id="KW-1185">Reference proteome</keyword>
<dbReference type="Pfam" id="PF04237">
    <property type="entry name" value="YjbR"/>
    <property type="match status" value="1"/>
</dbReference>
<name>A0ABT0ZSG1_9PSEU</name>